<dbReference type="Proteomes" id="UP000176939">
    <property type="component" value="Unassembled WGS sequence"/>
</dbReference>
<comment type="caution">
    <text evidence="1">The sequence shown here is derived from an EMBL/GenBank/DDBJ whole genome shotgun (WGS) entry which is preliminary data.</text>
</comment>
<gene>
    <name evidence="1" type="ORF">A2Z67_01765</name>
</gene>
<evidence type="ECO:0000313" key="2">
    <source>
        <dbReference type="Proteomes" id="UP000176939"/>
    </source>
</evidence>
<accession>A0A1F7X2E6</accession>
<name>A0A1F7X2E6_9BACT</name>
<reference evidence="1 2" key="1">
    <citation type="journal article" date="2016" name="Nat. Commun.">
        <title>Thousands of microbial genomes shed light on interconnected biogeochemical processes in an aquifer system.</title>
        <authorList>
            <person name="Anantharaman K."/>
            <person name="Brown C.T."/>
            <person name="Hug L.A."/>
            <person name="Sharon I."/>
            <person name="Castelle C.J."/>
            <person name="Probst A.J."/>
            <person name="Thomas B.C."/>
            <person name="Singh A."/>
            <person name="Wilkins M.J."/>
            <person name="Karaoz U."/>
            <person name="Brodie E.L."/>
            <person name="Williams K.H."/>
            <person name="Hubbard S.S."/>
            <person name="Banfield J.F."/>
        </authorList>
    </citation>
    <scope>NUCLEOTIDE SEQUENCE [LARGE SCALE GENOMIC DNA]</scope>
</reference>
<organism evidence="1 2">
    <name type="scientific">Candidatus Woesebacteria bacterium RBG_13_36_22</name>
    <dbReference type="NCBI Taxonomy" id="1802478"/>
    <lineage>
        <taxon>Bacteria</taxon>
        <taxon>Candidatus Woeseibacteriota</taxon>
    </lineage>
</organism>
<evidence type="ECO:0000313" key="1">
    <source>
        <dbReference type="EMBL" id="OGM08548.1"/>
    </source>
</evidence>
<dbReference type="AlphaFoldDB" id="A0A1F7X2E6"/>
<dbReference type="EMBL" id="MGFQ01000042">
    <property type="protein sequence ID" value="OGM08548.1"/>
    <property type="molecule type" value="Genomic_DNA"/>
</dbReference>
<sequence length="60" mass="6774">MRILYHAQGEKNLRLLLIRKEGGSRVIAITSLLPKEWQAVTAEVVKEGKGFVTTKIVRVK</sequence>
<protein>
    <submittedName>
        <fullName evidence="1">Uncharacterized protein</fullName>
    </submittedName>
</protein>
<proteinExistence type="predicted"/>